<protein>
    <submittedName>
        <fullName evidence="1">Uncharacterized protein</fullName>
    </submittedName>
</protein>
<reference evidence="1" key="1">
    <citation type="submission" date="2023-07" db="EMBL/GenBank/DDBJ databases">
        <title>Genomic Encyclopedia of Type Strains, Phase IV (KMG-IV): sequencing the most valuable type-strain genomes for metagenomic binning, comparative biology and taxonomic classification.</title>
        <authorList>
            <person name="Goeker M."/>
        </authorList>
    </citation>
    <scope>NUCLEOTIDE SEQUENCE</scope>
    <source>
        <strain evidence="1">DSM 26174</strain>
    </source>
</reference>
<organism evidence="1 2">
    <name type="scientific">Aureibacter tunicatorum</name>
    <dbReference type="NCBI Taxonomy" id="866807"/>
    <lineage>
        <taxon>Bacteria</taxon>
        <taxon>Pseudomonadati</taxon>
        <taxon>Bacteroidota</taxon>
        <taxon>Cytophagia</taxon>
        <taxon>Cytophagales</taxon>
        <taxon>Persicobacteraceae</taxon>
        <taxon>Aureibacter</taxon>
    </lineage>
</organism>
<evidence type="ECO:0000313" key="1">
    <source>
        <dbReference type="EMBL" id="MDR6241129.1"/>
    </source>
</evidence>
<name>A0AAE3XT33_9BACT</name>
<gene>
    <name evidence="1" type="ORF">HNQ88_004205</name>
</gene>
<dbReference type="AlphaFoldDB" id="A0AAE3XT33"/>
<dbReference type="Proteomes" id="UP001185092">
    <property type="component" value="Unassembled WGS sequence"/>
</dbReference>
<accession>A0AAE3XT33</accession>
<evidence type="ECO:0000313" key="2">
    <source>
        <dbReference type="Proteomes" id="UP001185092"/>
    </source>
</evidence>
<comment type="caution">
    <text evidence="1">The sequence shown here is derived from an EMBL/GenBank/DDBJ whole genome shotgun (WGS) entry which is preliminary data.</text>
</comment>
<sequence>MFEEIGVNIIVEKEKINGILNDCFSDLNIHYFDQETTWEMSDKDNLNENSIYFSFIKNESEFPLKIEIGRTPSENGIEREQFIAKIISDKLNCKTIASYKPPKADDDYPSDSIIFHDGKAFFGNDSNTMWADGEGGKVIEEYEINYIQHRFDKKAKIKQIRN</sequence>
<keyword evidence="2" id="KW-1185">Reference proteome</keyword>
<dbReference type="EMBL" id="JAVDQD010000006">
    <property type="protein sequence ID" value="MDR6241129.1"/>
    <property type="molecule type" value="Genomic_DNA"/>
</dbReference>
<dbReference type="RefSeq" id="WP_309941686.1">
    <property type="nucleotide sequence ID" value="NZ_AP025305.1"/>
</dbReference>
<proteinExistence type="predicted"/>